<reference evidence="2" key="1">
    <citation type="journal article" date="2015" name="Nat. Genet.">
        <title>The genome and transcriptome of the zoonotic hookworm Ancylostoma ceylanicum identify infection-specific gene families.</title>
        <authorList>
            <person name="Schwarz E.M."/>
            <person name="Hu Y."/>
            <person name="Antoshechkin I."/>
            <person name="Miller M.M."/>
            <person name="Sternberg P.W."/>
            <person name="Aroian R.V."/>
        </authorList>
    </citation>
    <scope>NUCLEOTIDE SEQUENCE</scope>
    <source>
        <strain evidence="2">HY135</strain>
    </source>
</reference>
<proteinExistence type="predicted"/>
<gene>
    <name evidence="1" type="primary">Acey_s0159.g3274</name>
    <name evidence="1" type="ORF">Y032_0159g3274</name>
</gene>
<sequence>MMMMCILNARTLASEASIEDLMMQGRKIGYDVSGLTETSLCPRQHELSHEVRFVREANDPNRTSTTEEMSINPGLDSLRRLRSNIQLQRRRDRGLLYGHEEVLQGRPHILLVQNTLLVLGQDVSTYSTWEPWCNGIAVGQTETSTFRRFFFDISWTLGGDFLKTEFWKQHPPQYLLQLTTSENCGRPVRKTLKMLKNAFSTPKLFTKICFRELVQILINSMGNK</sequence>
<evidence type="ECO:0000313" key="1">
    <source>
        <dbReference type="EMBL" id="EYB95461.1"/>
    </source>
</evidence>
<organism evidence="1 2">
    <name type="scientific">Ancylostoma ceylanicum</name>
    <dbReference type="NCBI Taxonomy" id="53326"/>
    <lineage>
        <taxon>Eukaryota</taxon>
        <taxon>Metazoa</taxon>
        <taxon>Ecdysozoa</taxon>
        <taxon>Nematoda</taxon>
        <taxon>Chromadorea</taxon>
        <taxon>Rhabditida</taxon>
        <taxon>Rhabditina</taxon>
        <taxon>Rhabditomorpha</taxon>
        <taxon>Strongyloidea</taxon>
        <taxon>Ancylostomatidae</taxon>
        <taxon>Ancylostomatinae</taxon>
        <taxon>Ancylostoma</taxon>
    </lineage>
</organism>
<keyword evidence="2" id="KW-1185">Reference proteome</keyword>
<protein>
    <submittedName>
        <fullName evidence="1">Uncharacterized protein</fullName>
    </submittedName>
</protein>
<dbReference type="Proteomes" id="UP000024635">
    <property type="component" value="Unassembled WGS sequence"/>
</dbReference>
<name>A0A016SYJ7_9BILA</name>
<evidence type="ECO:0000313" key="2">
    <source>
        <dbReference type="Proteomes" id="UP000024635"/>
    </source>
</evidence>
<dbReference type="OrthoDB" id="6142715at2759"/>
<dbReference type="AlphaFoldDB" id="A0A016SYJ7"/>
<comment type="caution">
    <text evidence="1">The sequence shown here is derived from an EMBL/GenBank/DDBJ whole genome shotgun (WGS) entry which is preliminary data.</text>
</comment>
<accession>A0A016SYJ7</accession>
<dbReference type="EMBL" id="JARK01001495">
    <property type="protein sequence ID" value="EYB95461.1"/>
    <property type="molecule type" value="Genomic_DNA"/>
</dbReference>